<dbReference type="STRING" id="1217721.HY57_20970"/>
<dbReference type="PANTHER" id="PTHR34183">
    <property type="entry name" value="ENDOLYTIC PEPTIDOGLYCAN TRANSGLYCOSYLASE RLPA"/>
    <property type="match status" value="1"/>
</dbReference>
<dbReference type="KEGG" id="dja:HY57_20970"/>
<dbReference type="PROSITE" id="PS51724">
    <property type="entry name" value="SPOR"/>
    <property type="match status" value="1"/>
</dbReference>
<dbReference type="PANTHER" id="PTHR34183:SF1">
    <property type="entry name" value="ENDOLYTIC PEPTIDOGLYCAN TRANSGLYCOSYLASE RLPA"/>
    <property type="match status" value="1"/>
</dbReference>
<feature type="chain" id="PRO_5009982496" description="Endolytic peptidoglycan transglycosylase RlpA" evidence="7">
    <location>
        <begin position="19"/>
        <end position="317"/>
    </location>
</feature>
<dbReference type="PROSITE" id="PS51257">
    <property type="entry name" value="PROKAR_LIPOPROTEIN"/>
    <property type="match status" value="1"/>
</dbReference>
<evidence type="ECO:0000256" key="2">
    <source>
        <dbReference type="ARBA" id="ARBA00023239"/>
    </source>
</evidence>
<dbReference type="InterPro" id="IPR034718">
    <property type="entry name" value="RlpA"/>
</dbReference>
<keyword evidence="1 7" id="KW-0732">Signal</keyword>
<dbReference type="InterPro" id="IPR036680">
    <property type="entry name" value="SPOR-like_sf"/>
</dbReference>
<dbReference type="OrthoDB" id="9779128at2"/>
<evidence type="ECO:0000256" key="6">
    <source>
        <dbReference type="SAM" id="MobiDB-lite"/>
    </source>
</evidence>
<dbReference type="InterPro" id="IPR007730">
    <property type="entry name" value="SPOR-like_dom"/>
</dbReference>
<dbReference type="GO" id="GO:0000270">
    <property type="term" value="P:peptidoglycan metabolic process"/>
    <property type="evidence" value="ECO:0007669"/>
    <property type="project" value="UniProtKB-UniRule"/>
</dbReference>
<evidence type="ECO:0000256" key="7">
    <source>
        <dbReference type="SAM" id="SignalP"/>
    </source>
</evidence>
<accession>A0A075K5X0</accession>
<name>A0A075K5X0_9GAMM</name>
<evidence type="ECO:0000256" key="4">
    <source>
        <dbReference type="HAMAP-Rule" id="MF_02071"/>
    </source>
</evidence>
<dbReference type="InterPro" id="IPR012997">
    <property type="entry name" value="RplA"/>
</dbReference>
<feature type="region of interest" description="Disordered" evidence="6">
    <location>
        <begin position="21"/>
        <end position="87"/>
    </location>
</feature>
<dbReference type="SUPFAM" id="SSF110997">
    <property type="entry name" value="Sporulation related repeat"/>
    <property type="match status" value="1"/>
</dbReference>
<organism evidence="9 10">
    <name type="scientific">Dyella japonica A8</name>
    <dbReference type="NCBI Taxonomy" id="1217721"/>
    <lineage>
        <taxon>Bacteria</taxon>
        <taxon>Pseudomonadati</taxon>
        <taxon>Pseudomonadota</taxon>
        <taxon>Gammaproteobacteria</taxon>
        <taxon>Lysobacterales</taxon>
        <taxon>Rhodanobacteraceae</taxon>
        <taxon>Dyella</taxon>
    </lineage>
</organism>
<comment type="similarity">
    <text evidence="4 5">Belongs to the RlpA family.</text>
</comment>
<keyword evidence="4" id="KW-0564">Palmitate</keyword>
<keyword evidence="4 9" id="KW-0449">Lipoprotein</keyword>
<evidence type="ECO:0000313" key="9">
    <source>
        <dbReference type="EMBL" id="AIF49554.1"/>
    </source>
</evidence>
<dbReference type="GO" id="GO:0009279">
    <property type="term" value="C:cell outer membrane"/>
    <property type="evidence" value="ECO:0007669"/>
    <property type="project" value="TreeGrafter"/>
</dbReference>
<dbReference type="CDD" id="cd22268">
    <property type="entry name" value="DPBB_RlpA-like"/>
    <property type="match status" value="1"/>
</dbReference>
<evidence type="ECO:0000256" key="1">
    <source>
        <dbReference type="ARBA" id="ARBA00022729"/>
    </source>
</evidence>
<dbReference type="Pfam" id="PF03330">
    <property type="entry name" value="DPBB_1"/>
    <property type="match status" value="1"/>
</dbReference>
<dbReference type="Pfam" id="PF05036">
    <property type="entry name" value="SPOR"/>
    <property type="match status" value="1"/>
</dbReference>
<dbReference type="Gene3D" id="2.40.40.10">
    <property type="entry name" value="RlpA-like domain"/>
    <property type="match status" value="1"/>
</dbReference>
<keyword evidence="4" id="KW-0472">Membrane</keyword>
<evidence type="ECO:0000313" key="10">
    <source>
        <dbReference type="Proteomes" id="UP000027987"/>
    </source>
</evidence>
<evidence type="ECO:0000256" key="5">
    <source>
        <dbReference type="RuleBase" id="RU003495"/>
    </source>
</evidence>
<dbReference type="EMBL" id="CP008884">
    <property type="protein sequence ID" value="AIF49554.1"/>
    <property type="molecule type" value="Genomic_DNA"/>
</dbReference>
<keyword evidence="10" id="KW-1185">Reference proteome</keyword>
<dbReference type="NCBIfam" id="TIGR00413">
    <property type="entry name" value="rlpA"/>
    <property type="match status" value="1"/>
</dbReference>
<dbReference type="HAMAP" id="MF_02071">
    <property type="entry name" value="RlpA"/>
    <property type="match status" value="1"/>
</dbReference>
<proteinExistence type="inferred from homology"/>
<dbReference type="InterPro" id="IPR009009">
    <property type="entry name" value="RlpA-like_DPBB"/>
</dbReference>
<dbReference type="GO" id="GO:0042834">
    <property type="term" value="F:peptidoglycan binding"/>
    <property type="evidence" value="ECO:0007669"/>
    <property type="project" value="InterPro"/>
</dbReference>
<dbReference type="Proteomes" id="UP000027987">
    <property type="component" value="Chromosome"/>
</dbReference>
<dbReference type="SUPFAM" id="SSF50685">
    <property type="entry name" value="Barwin-like endoglucanases"/>
    <property type="match status" value="1"/>
</dbReference>
<evidence type="ECO:0000256" key="3">
    <source>
        <dbReference type="ARBA" id="ARBA00023316"/>
    </source>
</evidence>
<protein>
    <recommendedName>
        <fullName evidence="4">Endolytic peptidoglycan transglycosylase RlpA</fullName>
        <ecNumber evidence="4">4.2.2.-</ecNumber>
    </recommendedName>
</protein>
<comment type="subcellular location">
    <subcellularLocation>
        <location evidence="4">Cell membrane</location>
        <topology evidence="4">Lipid-anchor</topology>
    </subcellularLocation>
</comment>
<keyword evidence="2 4" id="KW-0456">Lyase</keyword>
<dbReference type="Gene3D" id="3.30.70.1070">
    <property type="entry name" value="Sporulation related repeat"/>
    <property type="match status" value="1"/>
</dbReference>
<keyword evidence="3 4" id="KW-0961">Cell wall biogenesis/degradation</keyword>
<dbReference type="HOGENOM" id="CLU_042923_3_2_6"/>
<dbReference type="EC" id="4.2.2.-" evidence="4"/>
<dbReference type="GO" id="GO:0071555">
    <property type="term" value="P:cell wall organization"/>
    <property type="evidence" value="ECO:0007669"/>
    <property type="project" value="UniProtKB-KW"/>
</dbReference>
<keyword evidence="4" id="KW-1003">Cell membrane</keyword>
<reference evidence="9 10" key="1">
    <citation type="submission" date="2014-07" db="EMBL/GenBank/DDBJ databases">
        <title>Complete Genome Sequence of Dyella japonica Strain A8 Isolated from Malaysian Tropical Soil.</title>
        <authorList>
            <person name="Hui R.K.H."/>
            <person name="Chen J.-W."/>
            <person name="Chan K.-G."/>
            <person name="Leung F.C.C."/>
        </authorList>
    </citation>
    <scope>NUCLEOTIDE SEQUENCE [LARGE SCALE GENOMIC DNA]</scope>
    <source>
        <strain evidence="9 10">A8</strain>
    </source>
</reference>
<dbReference type="FunFam" id="2.40.40.10:FF:000003">
    <property type="entry name" value="Endolytic peptidoglycan transglycosylase RlpA"/>
    <property type="match status" value="1"/>
</dbReference>
<dbReference type="RefSeq" id="WP_019463800.1">
    <property type="nucleotide sequence ID" value="NZ_ALOY01000083.1"/>
</dbReference>
<feature type="compositionally biased region" description="Pro residues" evidence="6">
    <location>
        <begin position="227"/>
        <end position="239"/>
    </location>
</feature>
<evidence type="ECO:0000259" key="8">
    <source>
        <dbReference type="PROSITE" id="PS51724"/>
    </source>
</evidence>
<dbReference type="GO" id="GO:0008932">
    <property type="term" value="F:lytic endotransglycosylase activity"/>
    <property type="evidence" value="ECO:0007669"/>
    <property type="project" value="UniProtKB-UniRule"/>
</dbReference>
<feature type="domain" description="SPOR" evidence="8">
    <location>
        <begin position="237"/>
        <end position="316"/>
    </location>
</feature>
<sequence length="317" mass="33731">MRWRLALPLLLMALLAGCSGGKTRPSAPGSAAGAGSSSRGTKWSGTNGGASSRGGVNDDISRPQSSRYRDDADSVPEGPPPEVIAKLPEPVPKVEPRALYGNKSPYTVLGQTYNVLASPNGYVERGIASFYGNKFHGYKTSSLEDYDMYQFSAAHKTLPIPSYARVTNLENGKSVIVRINDRGPFHENRVIDLSYAAAVRIGVWPKGTGLVEVRAIDPSQPLTAQTLPPPPPPPKPASPGPGIYLQVGAFSDATNAERVAQQLRAANFAPVQVVDAQINGRSIRRVRVGPLAGVDQADDVTSRIENMGLPRPQVAVD</sequence>
<dbReference type="GO" id="GO:0005886">
    <property type="term" value="C:plasma membrane"/>
    <property type="evidence" value="ECO:0007669"/>
    <property type="project" value="UniProtKB-SubCell"/>
</dbReference>
<feature type="region of interest" description="Disordered" evidence="6">
    <location>
        <begin position="221"/>
        <end position="242"/>
    </location>
</feature>
<feature type="compositionally biased region" description="Low complexity" evidence="6">
    <location>
        <begin position="24"/>
        <end position="40"/>
    </location>
</feature>
<dbReference type="PATRIC" id="fig|1217721.7.peg.4296"/>
<feature type="signal peptide" evidence="7">
    <location>
        <begin position="1"/>
        <end position="18"/>
    </location>
</feature>
<gene>
    <name evidence="4" type="primary">rlpA</name>
    <name evidence="9" type="ORF">HY57_20970</name>
</gene>
<dbReference type="AlphaFoldDB" id="A0A075K5X0"/>
<comment type="function">
    <text evidence="4">Lytic transglycosylase with a strong preference for naked glycan strands that lack stem peptides.</text>
</comment>
<dbReference type="InterPro" id="IPR036908">
    <property type="entry name" value="RlpA-like_sf"/>
</dbReference>